<dbReference type="SUPFAM" id="SSF53383">
    <property type="entry name" value="PLP-dependent transferases"/>
    <property type="match status" value="1"/>
</dbReference>
<reference evidence="5" key="1">
    <citation type="journal article" date="2019" name="Int. J. Syst. Evol. Microbiol.">
        <title>The Global Catalogue of Microorganisms (GCM) 10K type strain sequencing project: providing services to taxonomists for standard genome sequencing and annotation.</title>
        <authorList>
            <consortium name="The Broad Institute Genomics Platform"/>
            <consortium name="The Broad Institute Genome Sequencing Center for Infectious Disease"/>
            <person name="Wu L."/>
            <person name="Ma J."/>
        </authorList>
    </citation>
    <scope>NUCLEOTIDE SEQUENCE [LARGE SCALE GENOMIC DNA]</scope>
    <source>
        <strain evidence="5">CCUG 52537</strain>
    </source>
</reference>
<dbReference type="RefSeq" id="WP_381487482.1">
    <property type="nucleotide sequence ID" value="NZ_JBHTIK010000002.1"/>
</dbReference>
<gene>
    <name evidence="4" type="ORF">ACFQ00_05725</name>
</gene>
<keyword evidence="2 3" id="KW-0663">Pyridoxal phosphate</keyword>
<dbReference type="InterPro" id="IPR015424">
    <property type="entry name" value="PyrdxlP-dep_Trfase"/>
</dbReference>
<dbReference type="InterPro" id="IPR015422">
    <property type="entry name" value="PyrdxlP-dep_Trfase_small"/>
</dbReference>
<keyword evidence="4" id="KW-0032">Aminotransferase</keyword>
<dbReference type="Pfam" id="PF00202">
    <property type="entry name" value="Aminotran_3"/>
    <property type="match status" value="1"/>
</dbReference>
<accession>A0ABW3C1F6</accession>
<keyword evidence="5" id="KW-1185">Reference proteome</keyword>
<comment type="caution">
    <text evidence="4">The sequence shown here is derived from an EMBL/GenBank/DDBJ whole genome shotgun (WGS) entry which is preliminary data.</text>
</comment>
<proteinExistence type="inferred from homology"/>
<dbReference type="InterPro" id="IPR015421">
    <property type="entry name" value="PyrdxlP-dep_Trfase_major"/>
</dbReference>
<dbReference type="CDD" id="cd00610">
    <property type="entry name" value="OAT_like"/>
    <property type="match status" value="1"/>
</dbReference>
<evidence type="ECO:0000256" key="3">
    <source>
        <dbReference type="RuleBase" id="RU003560"/>
    </source>
</evidence>
<dbReference type="PANTHER" id="PTHR43713:SF3">
    <property type="entry name" value="GLUTAMATE-1-SEMIALDEHYDE 2,1-AMINOMUTASE 1, CHLOROPLASTIC-RELATED"/>
    <property type="match status" value="1"/>
</dbReference>
<dbReference type="Gene3D" id="3.90.1150.10">
    <property type="entry name" value="Aspartate Aminotransferase, domain 1"/>
    <property type="match status" value="1"/>
</dbReference>
<evidence type="ECO:0000313" key="5">
    <source>
        <dbReference type="Proteomes" id="UP001597124"/>
    </source>
</evidence>
<dbReference type="InterPro" id="IPR005814">
    <property type="entry name" value="Aminotrans_3"/>
</dbReference>
<keyword evidence="4" id="KW-0808">Transferase</keyword>
<organism evidence="4 5">
    <name type="scientific">Sphingosinicella xenopeptidilytica</name>
    <dbReference type="NCBI Taxonomy" id="364098"/>
    <lineage>
        <taxon>Bacteria</taxon>
        <taxon>Pseudomonadati</taxon>
        <taxon>Pseudomonadota</taxon>
        <taxon>Alphaproteobacteria</taxon>
        <taxon>Sphingomonadales</taxon>
        <taxon>Sphingosinicellaceae</taxon>
        <taxon>Sphingosinicella</taxon>
    </lineage>
</organism>
<dbReference type="Gene3D" id="3.40.640.10">
    <property type="entry name" value="Type I PLP-dependent aspartate aminotransferase-like (Major domain)"/>
    <property type="match status" value="1"/>
</dbReference>
<dbReference type="GO" id="GO:0008483">
    <property type="term" value="F:transaminase activity"/>
    <property type="evidence" value="ECO:0007669"/>
    <property type="project" value="UniProtKB-KW"/>
</dbReference>
<comment type="cofactor">
    <cofactor evidence="1">
        <name>pyridoxal 5'-phosphate</name>
        <dbReference type="ChEBI" id="CHEBI:597326"/>
    </cofactor>
</comment>
<dbReference type="EMBL" id="JBHTIK010000002">
    <property type="protein sequence ID" value="MFD0847818.1"/>
    <property type="molecule type" value="Genomic_DNA"/>
</dbReference>
<protein>
    <submittedName>
        <fullName evidence="4">Aspartate aminotransferase family protein</fullName>
    </submittedName>
</protein>
<comment type="similarity">
    <text evidence="3">Belongs to the class-III pyridoxal-phosphate-dependent aminotransferase family.</text>
</comment>
<sequence>MFPDSQSRSAALFDRARAVQPGANTRHMITFAPYVIYAERGNGCRVTDVDGNVYIDWVNNFSTNIHGYGYPPIVEAIKAQAERMLCCILPTEAEIALSEIIVERWPGIDQVRFTNSGTEAVMVAVKAARAITGRSKIAKTEGGYHGQFDLVEASFLPTPANWGPEDRPAAPPLGHGTPQSLLDEAVIVPFNAVDATLARLEEEKDALAAVIIDPIPARLGFAPASQAYLTALRRFCTENGIVLIFDEVFCGRAGYHGAQGRLGVLPDLTALGKIIGGGLPIGAVGGTKEAMAIFDNLAGPLKMSHSGTFTGNPMSMVAGIAAMRGLTPEVFARLEAQGESLRRGLMERMAAFGLDMRANGLASMTSLQFFSEPADNYREFHNRSGDAYLDRMRRLHRDMLNEGLLMATRGLMVGSTAMTDADIDETLARAEIALQAFAQREAA</sequence>
<evidence type="ECO:0000256" key="2">
    <source>
        <dbReference type="ARBA" id="ARBA00022898"/>
    </source>
</evidence>
<dbReference type="PANTHER" id="PTHR43713">
    <property type="entry name" value="GLUTAMATE-1-SEMIALDEHYDE 2,1-AMINOMUTASE"/>
    <property type="match status" value="1"/>
</dbReference>
<evidence type="ECO:0000256" key="1">
    <source>
        <dbReference type="ARBA" id="ARBA00001933"/>
    </source>
</evidence>
<name>A0ABW3C1F6_SPHXN</name>
<evidence type="ECO:0000313" key="4">
    <source>
        <dbReference type="EMBL" id="MFD0847818.1"/>
    </source>
</evidence>
<dbReference type="Proteomes" id="UP001597124">
    <property type="component" value="Unassembled WGS sequence"/>
</dbReference>